<protein>
    <submittedName>
        <fullName evidence="1">Uncharacterized protein</fullName>
    </submittedName>
</protein>
<dbReference type="Proteomes" id="UP000198680">
    <property type="component" value="Unassembled WGS sequence"/>
</dbReference>
<organism evidence="1 2">
    <name type="scientific">Geodermatophilus siccatus</name>
    <dbReference type="NCBI Taxonomy" id="1137991"/>
    <lineage>
        <taxon>Bacteria</taxon>
        <taxon>Bacillati</taxon>
        <taxon>Actinomycetota</taxon>
        <taxon>Actinomycetes</taxon>
        <taxon>Geodermatophilales</taxon>
        <taxon>Geodermatophilaceae</taxon>
        <taxon>Geodermatophilus</taxon>
    </lineage>
</organism>
<reference evidence="2" key="1">
    <citation type="submission" date="2016-10" db="EMBL/GenBank/DDBJ databases">
        <authorList>
            <person name="Varghese N."/>
            <person name="Submissions S."/>
        </authorList>
    </citation>
    <scope>NUCLEOTIDE SEQUENCE [LARGE SCALE GENOMIC DNA]</scope>
    <source>
        <strain evidence="2">DSM 45419</strain>
    </source>
</reference>
<proteinExistence type="predicted"/>
<keyword evidence="2" id="KW-1185">Reference proteome</keyword>
<dbReference type="STRING" id="1137991.SAMN05660642_03326"/>
<dbReference type="EMBL" id="FNHE01000008">
    <property type="protein sequence ID" value="SDM78038.1"/>
    <property type="molecule type" value="Genomic_DNA"/>
</dbReference>
<dbReference type="AlphaFoldDB" id="A0A1G9W0E3"/>
<accession>A0A1G9W0E3</accession>
<name>A0A1G9W0E3_9ACTN</name>
<dbReference type="RefSeq" id="WP_245700482.1">
    <property type="nucleotide sequence ID" value="NZ_FNHE01000008.1"/>
</dbReference>
<sequence length="113" mass="12498">MTDTLPAAVRRDLFVLFCQCEAGHNSVVQSYAVGFARPDRWSPGRPTEQSRPWHAVEAHRPPTELDGEVELAVCGAIVQVWGAQDWRRVGVGRTACLECRELTSVVRPLSRAG</sequence>
<gene>
    <name evidence="1" type="ORF">SAMN05660642_03326</name>
</gene>
<evidence type="ECO:0000313" key="2">
    <source>
        <dbReference type="Proteomes" id="UP000198680"/>
    </source>
</evidence>
<evidence type="ECO:0000313" key="1">
    <source>
        <dbReference type="EMBL" id="SDM78038.1"/>
    </source>
</evidence>